<dbReference type="Gene3D" id="1.10.510.10">
    <property type="entry name" value="Transferase(Phosphotransferase) domain 1"/>
    <property type="match status" value="1"/>
</dbReference>
<organism evidence="3 4">
    <name type="scientific">Halanaerobium kushneri</name>
    <dbReference type="NCBI Taxonomy" id="56779"/>
    <lineage>
        <taxon>Bacteria</taxon>
        <taxon>Bacillati</taxon>
        <taxon>Bacillota</taxon>
        <taxon>Clostridia</taxon>
        <taxon>Halanaerobiales</taxon>
        <taxon>Halanaerobiaceae</taxon>
        <taxon>Halanaerobium</taxon>
    </lineage>
</organism>
<accession>A0A1N7BJP7</accession>
<feature type="domain" description="Protein kinase" evidence="2">
    <location>
        <begin position="1"/>
        <end position="259"/>
    </location>
</feature>
<protein>
    <submittedName>
        <fullName evidence="3">Protein kinase domain-containing protein</fullName>
    </submittedName>
</protein>
<dbReference type="RefSeq" id="WP_076546056.1">
    <property type="nucleotide sequence ID" value="NZ_FTNC01000032.1"/>
</dbReference>
<keyword evidence="3" id="KW-0418">Kinase</keyword>
<keyword evidence="1" id="KW-0472">Membrane</keyword>
<feature type="transmembrane region" description="Helical" evidence="1">
    <location>
        <begin position="281"/>
        <end position="304"/>
    </location>
</feature>
<dbReference type="STRING" id="56779.SAMN05421834_1324"/>
<dbReference type="SUPFAM" id="SSF56112">
    <property type="entry name" value="Protein kinase-like (PK-like)"/>
    <property type="match status" value="1"/>
</dbReference>
<dbReference type="InterPro" id="IPR000719">
    <property type="entry name" value="Prot_kinase_dom"/>
</dbReference>
<reference evidence="4" key="1">
    <citation type="submission" date="2017-01" db="EMBL/GenBank/DDBJ databases">
        <authorList>
            <person name="Varghese N."/>
            <person name="Submissions S."/>
        </authorList>
    </citation>
    <scope>NUCLEOTIDE SEQUENCE [LARGE SCALE GENOMIC DNA]</scope>
    <source>
        <strain evidence="4">ATCC 700103</strain>
    </source>
</reference>
<evidence type="ECO:0000256" key="1">
    <source>
        <dbReference type="SAM" id="Phobius"/>
    </source>
</evidence>
<keyword evidence="1" id="KW-1133">Transmembrane helix</keyword>
<sequence>MSKETRENNKIQKEKLFKDTVPRSRVQLDIVKRVRAAIDNMPAELPEKIISYQDVIREDGEYYLLYRGSENLEPLAEYLNKNSFKAQLLIEEFKETLALLKDIQLVKDIFPAGINASNFWIDGDKNIYLMPEAMLRSKRNYNEFELEIPSQDYFMPPEVITGEDWQLKSYIFNIASVFYYFLSGETIFSDRDNAKVLNKIQNENILVLKALVPKLSDSLNQLFMEMLAREQEKRPEINYLIEEIKRAKAENNFELEAFLERKNLIDSKIIKKKRRNENIKLFFRHSWKVILFFTIIGGGLIWGLTTGSPATITAENTAGEVVNYFYEAIATKNINLANEAADFELGEMERMISETHVIEKMQQAYGGDPEQGGEVNEIYSLENLKIKELSTTEKRSQFRASYEFNFRDREGHYSYQMQDELIVEKIDGIWRITAVEGSLKAMIAGKYPWREE</sequence>
<gene>
    <name evidence="3" type="ORF">SAMN05421834_1324</name>
</gene>
<dbReference type="OrthoDB" id="2111237at2"/>
<evidence type="ECO:0000259" key="2">
    <source>
        <dbReference type="PROSITE" id="PS50011"/>
    </source>
</evidence>
<dbReference type="EMBL" id="FTNC01000032">
    <property type="protein sequence ID" value="SIR51550.1"/>
    <property type="molecule type" value="Genomic_DNA"/>
</dbReference>
<dbReference type="Proteomes" id="UP000185669">
    <property type="component" value="Unassembled WGS sequence"/>
</dbReference>
<proteinExistence type="predicted"/>
<dbReference type="AlphaFoldDB" id="A0A1N7BJP7"/>
<keyword evidence="3" id="KW-0808">Transferase</keyword>
<evidence type="ECO:0000313" key="3">
    <source>
        <dbReference type="EMBL" id="SIR51550.1"/>
    </source>
</evidence>
<keyword evidence="4" id="KW-1185">Reference proteome</keyword>
<dbReference type="Pfam" id="PF00069">
    <property type="entry name" value="Pkinase"/>
    <property type="match status" value="1"/>
</dbReference>
<evidence type="ECO:0000313" key="4">
    <source>
        <dbReference type="Proteomes" id="UP000185669"/>
    </source>
</evidence>
<name>A0A1N7BJP7_9FIRM</name>
<keyword evidence="1" id="KW-0812">Transmembrane</keyword>
<dbReference type="GO" id="GO:0005524">
    <property type="term" value="F:ATP binding"/>
    <property type="evidence" value="ECO:0007669"/>
    <property type="project" value="InterPro"/>
</dbReference>
<dbReference type="GO" id="GO:0004672">
    <property type="term" value="F:protein kinase activity"/>
    <property type="evidence" value="ECO:0007669"/>
    <property type="project" value="InterPro"/>
</dbReference>
<dbReference type="PROSITE" id="PS50011">
    <property type="entry name" value="PROTEIN_KINASE_DOM"/>
    <property type="match status" value="1"/>
</dbReference>
<dbReference type="InterPro" id="IPR011009">
    <property type="entry name" value="Kinase-like_dom_sf"/>
</dbReference>